<sequence>NQEGAAESHSAQPHRALVPSRLEPLRPANQEDLRQQIERIRVLRQGSKELEALRRILAELEVRQRSHEDSPWHHSTSGNVVIEAGSPLAPELTAEVLPAKVKIPQIGLYDGTSDPDADLGHYTSRMDLHGASDALRCRMFSLTLGPRAQKWYYALPSHSIWKWQQLRTAFQSHFIGAQVCLIPKESITNIFQEDDE</sequence>
<accession>A0A9N7MBZ9</accession>
<proteinExistence type="predicted"/>
<dbReference type="EMBL" id="CACSLK010000984">
    <property type="protein sequence ID" value="CAA0806637.1"/>
    <property type="molecule type" value="Genomic_DNA"/>
</dbReference>
<evidence type="ECO:0008006" key="5">
    <source>
        <dbReference type="Google" id="ProtNLM"/>
    </source>
</evidence>
<dbReference type="AlphaFoldDB" id="A0A9N7MBZ9"/>
<dbReference type="Proteomes" id="UP001153555">
    <property type="component" value="Unassembled WGS sequence"/>
</dbReference>
<evidence type="ECO:0000256" key="1">
    <source>
        <dbReference type="SAM" id="Coils"/>
    </source>
</evidence>
<keyword evidence="4" id="KW-1185">Reference proteome</keyword>
<gene>
    <name evidence="3" type="ORF">SHERM_09524</name>
</gene>
<organism evidence="3 4">
    <name type="scientific">Striga hermonthica</name>
    <name type="common">Purple witchweed</name>
    <name type="synonym">Buchnera hermonthica</name>
    <dbReference type="NCBI Taxonomy" id="68872"/>
    <lineage>
        <taxon>Eukaryota</taxon>
        <taxon>Viridiplantae</taxon>
        <taxon>Streptophyta</taxon>
        <taxon>Embryophyta</taxon>
        <taxon>Tracheophyta</taxon>
        <taxon>Spermatophyta</taxon>
        <taxon>Magnoliopsida</taxon>
        <taxon>eudicotyledons</taxon>
        <taxon>Gunneridae</taxon>
        <taxon>Pentapetalae</taxon>
        <taxon>asterids</taxon>
        <taxon>lamiids</taxon>
        <taxon>Lamiales</taxon>
        <taxon>Orobanchaceae</taxon>
        <taxon>Buchnereae</taxon>
        <taxon>Striga</taxon>
    </lineage>
</organism>
<reference evidence="3" key="1">
    <citation type="submission" date="2019-12" db="EMBL/GenBank/DDBJ databases">
        <authorList>
            <person name="Scholes J."/>
        </authorList>
    </citation>
    <scope>NUCLEOTIDE SEQUENCE</scope>
</reference>
<dbReference type="PANTHER" id="PTHR33223:SF10">
    <property type="entry name" value="AMINOTRANSFERASE-LIKE PLANT MOBILE DOMAIN-CONTAINING PROTEIN"/>
    <property type="match status" value="1"/>
</dbReference>
<comment type="caution">
    <text evidence="3">The sequence shown here is derived from an EMBL/GenBank/DDBJ whole genome shotgun (WGS) entry which is preliminary data.</text>
</comment>
<evidence type="ECO:0000256" key="2">
    <source>
        <dbReference type="SAM" id="MobiDB-lite"/>
    </source>
</evidence>
<name>A0A9N7MBZ9_STRHE</name>
<keyword evidence="1" id="KW-0175">Coiled coil</keyword>
<feature type="region of interest" description="Disordered" evidence="2">
    <location>
        <begin position="1"/>
        <end position="29"/>
    </location>
</feature>
<feature type="coiled-coil region" evidence="1">
    <location>
        <begin position="43"/>
        <end position="70"/>
    </location>
</feature>
<evidence type="ECO:0000313" key="4">
    <source>
        <dbReference type="Proteomes" id="UP001153555"/>
    </source>
</evidence>
<protein>
    <recommendedName>
        <fullName evidence="5">Retrotransposon gag domain-containing protein</fullName>
    </recommendedName>
</protein>
<feature type="non-terminal residue" evidence="3">
    <location>
        <position position="196"/>
    </location>
</feature>
<feature type="non-terminal residue" evidence="3">
    <location>
        <position position="1"/>
    </location>
</feature>
<dbReference type="PANTHER" id="PTHR33223">
    <property type="entry name" value="CCHC-TYPE DOMAIN-CONTAINING PROTEIN"/>
    <property type="match status" value="1"/>
</dbReference>
<evidence type="ECO:0000313" key="3">
    <source>
        <dbReference type="EMBL" id="CAA0806637.1"/>
    </source>
</evidence>